<feature type="region of interest" description="Disordered" evidence="1">
    <location>
        <begin position="226"/>
        <end position="277"/>
    </location>
</feature>
<proteinExistence type="predicted"/>
<evidence type="ECO:0000313" key="3">
    <source>
        <dbReference type="Proteomes" id="UP000321518"/>
    </source>
</evidence>
<evidence type="ECO:0000256" key="1">
    <source>
        <dbReference type="SAM" id="MobiDB-lite"/>
    </source>
</evidence>
<dbReference type="AlphaFoldDB" id="A0A511KEX5"/>
<dbReference type="Proteomes" id="UP000321518">
    <property type="component" value="Unassembled WGS sequence"/>
</dbReference>
<gene>
    <name evidence="2" type="ORF">Rt10032_c06g2944</name>
</gene>
<reference evidence="2 3" key="1">
    <citation type="submission" date="2019-07" db="EMBL/GenBank/DDBJ databases">
        <title>Rhodotorula toruloides NBRC10032 genome sequencing.</title>
        <authorList>
            <person name="Shida Y."/>
            <person name="Takaku H."/>
            <person name="Ogasawara W."/>
            <person name="Mori K."/>
        </authorList>
    </citation>
    <scope>NUCLEOTIDE SEQUENCE [LARGE SCALE GENOMIC DNA]</scope>
    <source>
        <strain evidence="2 3">NBRC10032</strain>
    </source>
</reference>
<evidence type="ECO:0000313" key="2">
    <source>
        <dbReference type="EMBL" id="GEM08927.1"/>
    </source>
</evidence>
<dbReference type="OrthoDB" id="2339190at2759"/>
<accession>A0A511KEX5</accession>
<name>A0A511KEX5_RHOTO</name>
<organism evidence="2 3">
    <name type="scientific">Rhodotorula toruloides</name>
    <name type="common">Yeast</name>
    <name type="synonym">Rhodosporidium toruloides</name>
    <dbReference type="NCBI Taxonomy" id="5286"/>
    <lineage>
        <taxon>Eukaryota</taxon>
        <taxon>Fungi</taxon>
        <taxon>Dikarya</taxon>
        <taxon>Basidiomycota</taxon>
        <taxon>Pucciniomycotina</taxon>
        <taxon>Microbotryomycetes</taxon>
        <taxon>Sporidiobolales</taxon>
        <taxon>Sporidiobolaceae</taxon>
        <taxon>Rhodotorula</taxon>
    </lineage>
</organism>
<protein>
    <submittedName>
        <fullName evidence="2">Uncharacterized protein</fullName>
    </submittedName>
</protein>
<comment type="caution">
    <text evidence="2">The sequence shown here is derived from an EMBL/GenBank/DDBJ whole genome shotgun (WGS) entry which is preliminary data.</text>
</comment>
<dbReference type="EMBL" id="BJWK01000006">
    <property type="protein sequence ID" value="GEM08927.1"/>
    <property type="molecule type" value="Genomic_DNA"/>
</dbReference>
<sequence>MLPALLLFATSALALPTAPRPFLNDNVLVERSATLDPRQLADIPQGVQLLDYWPRITSPAKGDVFQAGGQLLLSWNNTKPDIPDNQIHKFSPVILGFLDESNPGSGYNLDVQHPLGNVSFYSGSTSASLPLPADLATRSTYLLFLGSTSNICPLFTINAVASSSSSAALTSSSTSAASSTSSAPAHIQSQGLTVHFPDGETTVVGVSSTSSASFSSETSLVDINAPASHSSSASSSASANSPTAASSSEAASSTSASSSTSSSASSSMPSSSVAANNAPSPAAAAAASATPSKTSGATLSHNSLSSLAVGAAAAFAGALVLVI</sequence>